<dbReference type="Proteomes" id="UP000179023">
    <property type="component" value="Unassembled WGS sequence"/>
</dbReference>
<dbReference type="AlphaFoldDB" id="A0A1G2KPT4"/>
<protein>
    <submittedName>
        <fullName evidence="2">Uncharacterized protein</fullName>
    </submittedName>
</protein>
<proteinExistence type="predicted"/>
<reference evidence="2 3" key="1">
    <citation type="journal article" date="2016" name="Nat. Commun.">
        <title>Thousands of microbial genomes shed light on interconnected biogeochemical processes in an aquifer system.</title>
        <authorList>
            <person name="Anantharaman K."/>
            <person name="Brown C.T."/>
            <person name="Hug L.A."/>
            <person name="Sharon I."/>
            <person name="Castelle C.J."/>
            <person name="Probst A.J."/>
            <person name="Thomas B.C."/>
            <person name="Singh A."/>
            <person name="Wilkins M.J."/>
            <person name="Karaoz U."/>
            <person name="Brodie E.L."/>
            <person name="Williams K.H."/>
            <person name="Hubbard S.S."/>
            <person name="Banfield J.F."/>
        </authorList>
    </citation>
    <scope>NUCLEOTIDE SEQUENCE [LARGE SCALE GENOMIC DNA]</scope>
</reference>
<evidence type="ECO:0000256" key="1">
    <source>
        <dbReference type="SAM" id="MobiDB-lite"/>
    </source>
</evidence>
<name>A0A1G2KPT4_9BACT</name>
<evidence type="ECO:0000313" key="2">
    <source>
        <dbReference type="EMBL" id="OHA00652.1"/>
    </source>
</evidence>
<feature type="region of interest" description="Disordered" evidence="1">
    <location>
        <begin position="79"/>
        <end position="104"/>
    </location>
</feature>
<gene>
    <name evidence="2" type="ORF">A3C07_04335</name>
</gene>
<comment type="caution">
    <text evidence="2">The sequence shown here is derived from an EMBL/GenBank/DDBJ whole genome shotgun (WGS) entry which is preliminary data.</text>
</comment>
<sequence>MRLRPDKHLHSKEHLLADDLSRTMGEPKKFAAYLGIAKLYYESDLRALARYVREKEDLPIEARGKYFFASLKGLTKIPGARLKRAKRRKKKTNGKRTTNRKRTK</sequence>
<evidence type="ECO:0000313" key="3">
    <source>
        <dbReference type="Proteomes" id="UP000179023"/>
    </source>
</evidence>
<organism evidence="2 3">
    <name type="scientific">Candidatus Sungbacteria bacterium RIFCSPHIGHO2_02_FULL_47_11</name>
    <dbReference type="NCBI Taxonomy" id="1802270"/>
    <lineage>
        <taxon>Bacteria</taxon>
        <taxon>Candidatus Sungiibacteriota</taxon>
    </lineage>
</organism>
<dbReference type="STRING" id="1802270.A3C07_04335"/>
<accession>A0A1G2KPT4</accession>
<feature type="compositionally biased region" description="Basic residues" evidence="1">
    <location>
        <begin position="81"/>
        <end position="104"/>
    </location>
</feature>
<dbReference type="EMBL" id="MHQI01000010">
    <property type="protein sequence ID" value="OHA00652.1"/>
    <property type="molecule type" value="Genomic_DNA"/>
</dbReference>